<evidence type="ECO:0000313" key="5">
    <source>
        <dbReference type="Proteomes" id="UP000469385"/>
    </source>
</evidence>
<dbReference type="InterPro" id="IPR029052">
    <property type="entry name" value="Metallo-depent_PP-like"/>
</dbReference>
<reference evidence="4 5" key="1">
    <citation type="submission" date="2019-12" db="EMBL/GenBank/DDBJ databases">
        <authorList>
            <person name="Huq M.A."/>
        </authorList>
    </citation>
    <scope>NUCLEOTIDE SEQUENCE [LARGE SCALE GENOMIC DNA]</scope>
    <source>
        <strain evidence="4 5">MAH-25</strain>
    </source>
</reference>
<evidence type="ECO:0000259" key="2">
    <source>
        <dbReference type="Pfam" id="PF09423"/>
    </source>
</evidence>
<dbReference type="PANTHER" id="PTHR43606">
    <property type="entry name" value="PHOSPHATASE, PUTATIVE (AFU_ORTHOLOGUE AFUA_6G08710)-RELATED"/>
    <property type="match status" value="1"/>
</dbReference>
<gene>
    <name evidence="4" type="ORF">GON04_19625</name>
</gene>
<evidence type="ECO:0000313" key="4">
    <source>
        <dbReference type="EMBL" id="MVQ31678.1"/>
    </source>
</evidence>
<name>A0A6N8IY30_9BURK</name>
<dbReference type="Pfam" id="PF09423">
    <property type="entry name" value="PhoD"/>
    <property type="match status" value="1"/>
</dbReference>
<dbReference type="EMBL" id="WSEL01000009">
    <property type="protein sequence ID" value="MVQ31678.1"/>
    <property type="molecule type" value="Genomic_DNA"/>
</dbReference>
<dbReference type="Gene3D" id="3.60.21.70">
    <property type="entry name" value="PhoD-like phosphatase"/>
    <property type="match status" value="1"/>
</dbReference>
<organism evidence="4 5">
    <name type="scientific">Ramlibacter pinisoli</name>
    <dbReference type="NCBI Taxonomy" id="2682844"/>
    <lineage>
        <taxon>Bacteria</taxon>
        <taxon>Pseudomonadati</taxon>
        <taxon>Pseudomonadota</taxon>
        <taxon>Betaproteobacteria</taxon>
        <taxon>Burkholderiales</taxon>
        <taxon>Comamonadaceae</taxon>
        <taxon>Ramlibacter</taxon>
    </lineage>
</organism>
<dbReference type="SUPFAM" id="SSF56300">
    <property type="entry name" value="Metallo-dependent phosphatases"/>
    <property type="match status" value="1"/>
</dbReference>
<feature type="region of interest" description="Disordered" evidence="1">
    <location>
        <begin position="1"/>
        <end position="23"/>
    </location>
</feature>
<accession>A0A6N8IY30</accession>
<dbReference type="InterPro" id="IPR052900">
    <property type="entry name" value="Phospholipid_Metab_Enz"/>
</dbReference>
<dbReference type="InterPro" id="IPR038607">
    <property type="entry name" value="PhoD-like_sf"/>
</dbReference>
<proteinExistence type="predicted"/>
<keyword evidence="5" id="KW-1185">Reference proteome</keyword>
<sequence>MLWGVPARGRKMQEKKMDRPMGNGNAGITATTAVDPPTGADAGFAGAELSRRHFVLGAGSALVLGSTVGLGACGGGSDVDRQPFGYGVASGDPLADRVIIWTRANRLTEAVQLRWEVALDASFSNMVTSGTVTADPAHDSTVKVDVTGLQPATSYFYRFKNGSVLSETGRTRTLPAGSVEQVKLGVFSCAAYPIGQFHVYNHASNRSDLDAALMLGDYIYESGLSDAEQLVARALGREVDPQGELHTLTDYRLLYQRYHTDADLRGLRRNVPLIGVWDDHEIVNDIWRDGAGGHDPATEGSFAARRAAAVQAYHEWMPTRTGADPLRIYRSFDFGNLLSLHMLDTRVIGRDAPTNRDPYLAGLADDPSRQLLGTEQEAWLAARLQGSGATWQVLGQQVVFGGMRIPLSVYDDFSEDAINAFLAALDTPDASRTAAQRALVAQPRIGYELTNWDGFPAARERVLAMAHATDKNLVVLSGDSHNAWAHDLRDTAGHRIGVEFATPSVTSTGLEIKHPDVGRQFLADSFVRMVPDLTYADTARRGYVAVTFTPTSVTGEFVFVSSVFVNSYSATVGPALQAQAGPAGRELTRLQPSA</sequence>
<evidence type="ECO:0000259" key="3">
    <source>
        <dbReference type="Pfam" id="PF16655"/>
    </source>
</evidence>
<comment type="caution">
    <text evidence="4">The sequence shown here is derived from an EMBL/GenBank/DDBJ whole genome shotgun (WGS) entry which is preliminary data.</text>
</comment>
<dbReference type="Pfam" id="PF16655">
    <property type="entry name" value="PhoD_N"/>
    <property type="match status" value="1"/>
</dbReference>
<dbReference type="InterPro" id="IPR018946">
    <property type="entry name" value="PhoD-like_MPP"/>
</dbReference>
<dbReference type="AlphaFoldDB" id="A0A6N8IY30"/>
<dbReference type="Gene3D" id="2.60.40.380">
    <property type="entry name" value="Purple acid phosphatase-like, N-terminal"/>
    <property type="match status" value="1"/>
</dbReference>
<dbReference type="PANTHER" id="PTHR43606:SF2">
    <property type="entry name" value="ALKALINE PHOSPHATASE FAMILY PROTEIN (AFU_ORTHOLOGUE AFUA_5G03860)"/>
    <property type="match status" value="1"/>
</dbReference>
<dbReference type="CDD" id="cd07389">
    <property type="entry name" value="MPP_PhoD"/>
    <property type="match status" value="1"/>
</dbReference>
<evidence type="ECO:0000256" key="1">
    <source>
        <dbReference type="SAM" id="MobiDB-lite"/>
    </source>
</evidence>
<feature type="domain" description="PhoD-like phosphatase metallophosphatase" evidence="2">
    <location>
        <begin position="184"/>
        <end position="556"/>
    </location>
</feature>
<dbReference type="Proteomes" id="UP000469385">
    <property type="component" value="Unassembled WGS sequence"/>
</dbReference>
<protein>
    <submittedName>
        <fullName evidence="4">Alkaline phosphatase</fullName>
    </submittedName>
</protein>
<feature type="domain" description="Phospholipase D N-terminal" evidence="3">
    <location>
        <begin position="87"/>
        <end position="173"/>
    </location>
</feature>
<dbReference type="InterPro" id="IPR032093">
    <property type="entry name" value="PhoD_N"/>
</dbReference>